<dbReference type="EMBL" id="CADIKH010000269">
    <property type="protein sequence ID" value="CAB3775121.1"/>
    <property type="molecule type" value="Genomic_DNA"/>
</dbReference>
<protein>
    <submittedName>
        <fullName evidence="2">Uncharacterized protein</fullName>
    </submittedName>
</protein>
<evidence type="ECO:0000256" key="1">
    <source>
        <dbReference type="SAM" id="MobiDB-lite"/>
    </source>
</evidence>
<accession>A0A6J5FBE4</accession>
<proteinExistence type="predicted"/>
<sequence>MWFGVVAALGANDLGLMKWLAAHAAANRRNRMDERHHPGDVVAVRPGQDGTDGDAICIDEDVMSGTRVATDRWGSGQFFAPMARTDDGSTAAREKSNWPASRNFASRSSCSRSHTPAFCQSRKRRQQAGPEPDPNLIGKSHQHIPVLNTNRMPFSATRSETQPGYFLRRGFGGGSKGSINAHSSSLMIGVPIPFGVFLKWCLTEPLPAPRAPIN</sequence>
<evidence type="ECO:0000313" key="2">
    <source>
        <dbReference type="EMBL" id="CAB3775121.1"/>
    </source>
</evidence>
<reference evidence="2 3" key="1">
    <citation type="submission" date="2020-04" db="EMBL/GenBank/DDBJ databases">
        <authorList>
            <person name="De Canck E."/>
        </authorList>
    </citation>
    <scope>NUCLEOTIDE SEQUENCE [LARGE SCALE GENOMIC DNA]</scope>
    <source>
        <strain evidence="2 3">LMG 29542</strain>
    </source>
</reference>
<keyword evidence="3" id="KW-1185">Reference proteome</keyword>
<organism evidence="2 3">
    <name type="scientific">Paraburkholderia humisilvae</name>
    <dbReference type="NCBI Taxonomy" id="627669"/>
    <lineage>
        <taxon>Bacteria</taxon>
        <taxon>Pseudomonadati</taxon>
        <taxon>Pseudomonadota</taxon>
        <taxon>Betaproteobacteria</taxon>
        <taxon>Burkholderiales</taxon>
        <taxon>Burkholderiaceae</taxon>
        <taxon>Paraburkholderia</taxon>
    </lineage>
</organism>
<gene>
    <name evidence="2" type="ORF">LMG29542_08503</name>
</gene>
<name>A0A6J5FBE4_9BURK</name>
<dbReference type="Proteomes" id="UP000494363">
    <property type="component" value="Unassembled WGS sequence"/>
</dbReference>
<feature type="compositionally biased region" description="Basic and acidic residues" evidence="1">
    <location>
        <begin position="84"/>
        <end position="96"/>
    </location>
</feature>
<dbReference type="AlphaFoldDB" id="A0A6J5FBE4"/>
<evidence type="ECO:0000313" key="3">
    <source>
        <dbReference type="Proteomes" id="UP000494363"/>
    </source>
</evidence>
<feature type="compositionally biased region" description="Polar residues" evidence="1">
    <location>
        <begin position="98"/>
        <end position="114"/>
    </location>
</feature>
<feature type="region of interest" description="Disordered" evidence="1">
    <location>
        <begin position="84"/>
        <end position="140"/>
    </location>
</feature>